<dbReference type="EMBL" id="MU275861">
    <property type="protein sequence ID" value="KAI0050516.1"/>
    <property type="molecule type" value="Genomic_DNA"/>
</dbReference>
<name>A0ACB8S2A2_9AGAM</name>
<gene>
    <name evidence="1" type="ORF">FA95DRAFT_1555640</name>
</gene>
<reference evidence="1" key="1">
    <citation type="submission" date="2021-02" db="EMBL/GenBank/DDBJ databases">
        <authorList>
            <consortium name="DOE Joint Genome Institute"/>
            <person name="Ahrendt S."/>
            <person name="Looney B.P."/>
            <person name="Miyauchi S."/>
            <person name="Morin E."/>
            <person name="Drula E."/>
            <person name="Courty P.E."/>
            <person name="Chicoki N."/>
            <person name="Fauchery L."/>
            <person name="Kohler A."/>
            <person name="Kuo A."/>
            <person name="Labutti K."/>
            <person name="Pangilinan J."/>
            <person name="Lipzen A."/>
            <person name="Riley R."/>
            <person name="Andreopoulos W."/>
            <person name="He G."/>
            <person name="Johnson J."/>
            <person name="Barry K.W."/>
            <person name="Grigoriev I.V."/>
            <person name="Nagy L."/>
            <person name="Hibbett D."/>
            <person name="Henrissat B."/>
            <person name="Matheny P.B."/>
            <person name="Labbe J."/>
            <person name="Martin F."/>
        </authorList>
    </citation>
    <scope>NUCLEOTIDE SEQUENCE</scope>
    <source>
        <strain evidence="1">FP105234-sp</strain>
    </source>
</reference>
<comment type="caution">
    <text evidence="1">The sequence shown here is derived from an EMBL/GenBank/DDBJ whole genome shotgun (WGS) entry which is preliminary data.</text>
</comment>
<organism evidence="1 2">
    <name type="scientific">Auriscalpium vulgare</name>
    <dbReference type="NCBI Taxonomy" id="40419"/>
    <lineage>
        <taxon>Eukaryota</taxon>
        <taxon>Fungi</taxon>
        <taxon>Dikarya</taxon>
        <taxon>Basidiomycota</taxon>
        <taxon>Agaricomycotina</taxon>
        <taxon>Agaricomycetes</taxon>
        <taxon>Russulales</taxon>
        <taxon>Auriscalpiaceae</taxon>
        <taxon>Auriscalpium</taxon>
    </lineage>
</organism>
<proteinExistence type="predicted"/>
<protein>
    <submittedName>
        <fullName evidence="1">PLP-dependent transferase</fullName>
    </submittedName>
</protein>
<keyword evidence="1" id="KW-0808">Transferase</keyword>
<evidence type="ECO:0000313" key="2">
    <source>
        <dbReference type="Proteomes" id="UP000814033"/>
    </source>
</evidence>
<sequence length="448" mass="48302">MSSALAAKLSAALASRDERWIRRRLPEPTSASAPPHTDFSSNDYLSLSTSPVLRAHVLKALADSPDILGSGGSRLLVNGTAHAELERRLAAFFAAPAALIFNSGFDANAGFFACIPQPGDVVLYDEFIHASVHDGMRGGRAALTLAYAHNDGGALRRAIERLVHDRPAIQAGKSSVFIAVETVYSMDGTIAPLAEIVALLDELLPAGNGHLVVDEAHATGIYGPQGRGMVALLGLEGKVFARLHTFGKALAASGAVLLVDTVTRDYLLNYARPLIYTTSLSNTNIIAASCSFDMLENGTAEKSAAHLIDISSYFLQLLRYELASIPQSILSLPVHLEHPRSTTPTPSSPTALPTPIIPLLTPYPRPLSAYLLDRGMNARPITWPTVPKGKDRVRVCLHAGTTREEVELLVRTAIAWARELMAEQEALIRKERKRDRSRAISGFLESKL</sequence>
<evidence type="ECO:0000313" key="1">
    <source>
        <dbReference type="EMBL" id="KAI0050516.1"/>
    </source>
</evidence>
<reference evidence="1" key="2">
    <citation type="journal article" date="2022" name="New Phytol.">
        <title>Evolutionary transition to the ectomycorrhizal habit in the genomes of a hyperdiverse lineage of mushroom-forming fungi.</title>
        <authorList>
            <person name="Looney B."/>
            <person name="Miyauchi S."/>
            <person name="Morin E."/>
            <person name="Drula E."/>
            <person name="Courty P.E."/>
            <person name="Kohler A."/>
            <person name="Kuo A."/>
            <person name="LaButti K."/>
            <person name="Pangilinan J."/>
            <person name="Lipzen A."/>
            <person name="Riley R."/>
            <person name="Andreopoulos W."/>
            <person name="He G."/>
            <person name="Johnson J."/>
            <person name="Nolan M."/>
            <person name="Tritt A."/>
            <person name="Barry K.W."/>
            <person name="Grigoriev I.V."/>
            <person name="Nagy L.G."/>
            <person name="Hibbett D."/>
            <person name="Henrissat B."/>
            <person name="Matheny P.B."/>
            <person name="Labbe J."/>
            <person name="Martin F.M."/>
        </authorList>
    </citation>
    <scope>NUCLEOTIDE SEQUENCE</scope>
    <source>
        <strain evidence="1">FP105234-sp</strain>
    </source>
</reference>
<keyword evidence="2" id="KW-1185">Reference proteome</keyword>
<dbReference type="Proteomes" id="UP000814033">
    <property type="component" value="Unassembled WGS sequence"/>
</dbReference>
<accession>A0ACB8S2A2</accession>